<dbReference type="InterPro" id="IPR002820">
    <property type="entry name" value="Mopterin_CF_biosynth-C_dom"/>
</dbReference>
<keyword evidence="5" id="KW-0456">Lyase</keyword>
<evidence type="ECO:0000259" key="6">
    <source>
        <dbReference type="Pfam" id="PF01967"/>
    </source>
</evidence>
<dbReference type="HAMAP" id="MF_01224_B">
    <property type="entry name" value="MoaC_B"/>
    <property type="match status" value="1"/>
</dbReference>
<dbReference type="SUPFAM" id="SSF55040">
    <property type="entry name" value="Molybdenum cofactor biosynthesis protein C, MoaC"/>
    <property type="match status" value="1"/>
</dbReference>
<dbReference type="NCBIfam" id="NF006870">
    <property type="entry name" value="PRK09364.1"/>
    <property type="match status" value="1"/>
</dbReference>
<dbReference type="InterPro" id="IPR036522">
    <property type="entry name" value="MoaC_sf"/>
</dbReference>
<dbReference type="OrthoDB" id="429626at2759"/>
<dbReference type="NCBIfam" id="TIGR00581">
    <property type="entry name" value="moaC"/>
    <property type="match status" value="1"/>
</dbReference>
<accession>A0A9W8HQW3</accession>
<reference evidence="7" key="1">
    <citation type="submission" date="2022-07" db="EMBL/GenBank/DDBJ databases">
        <title>Phylogenomic reconstructions and comparative analyses of Kickxellomycotina fungi.</title>
        <authorList>
            <person name="Reynolds N.K."/>
            <person name="Stajich J.E."/>
            <person name="Barry K."/>
            <person name="Grigoriev I.V."/>
            <person name="Crous P."/>
            <person name="Smith M.E."/>
        </authorList>
    </citation>
    <scope>NUCLEOTIDE SEQUENCE</scope>
    <source>
        <strain evidence="7">NRRL 1565</strain>
    </source>
</reference>
<keyword evidence="8" id="KW-1185">Reference proteome</keyword>
<evidence type="ECO:0000256" key="2">
    <source>
        <dbReference type="ARBA" id="ARBA00005046"/>
    </source>
</evidence>
<dbReference type="GO" id="GO:0061799">
    <property type="term" value="F:cyclic pyranopterin monophosphate synthase activity"/>
    <property type="evidence" value="ECO:0007669"/>
    <property type="project" value="UniProtKB-EC"/>
</dbReference>
<comment type="caution">
    <text evidence="7">The sequence shown here is derived from an EMBL/GenBank/DDBJ whole genome shotgun (WGS) entry which is preliminary data.</text>
</comment>
<name>A0A9W8HQW3_9FUNG</name>
<evidence type="ECO:0000256" key="3">
    <source>
        <dbReference type="ARBA" id="ARBA00012575"/>
    </source>
</evidence>
<dbReference type="InterPro" id="IPR047594">
    <property type="entry name" value="MoaC_bact/euk"/>
</dbReference>
<evidence type="ECO:0000256" key="4">
    <source>
        <dbReference type="ARBA" id="ARBA00023150"/>
    </source>
</evidence>
<gene>
    <name evidence="7" type="ORF">H4R20_004899</name>
</gene>
<proteinExistence type="inferred from homology"/>
<comment type="pathway">
    <text evidence="2">Cofactor biosynthesis; molybdopterin biosynthesis.</text>
</comment>
<dbReference type="AlphaFoldDB" id="A0A9W8HQW3"/>
<dbReference type="EC" id="4.6.1.17" evidence="3"/>
<protein>
    <recommendedName>
        <fullName evidence="3">cyclic pyranopterin monophosphate synthase</fullName>
        <ecNumber evidence="3">4.6.1.17</ecNumber>
    </recommendedName>
</protein>
<evidence type="ECO:0000313" key="7">
    <source>
        <dbReference type="EMBL" id="KAJ2798224.1"/>
    </source>
</evidence>
<sequence>MNCASKRLGHCIGKLYASTTSANYADVTIRSFASTAKRTIPLTHVDAAGNAHMVDVSDKPATLRAAIARGRVLMNRETFNLVKQDKIKKGNVLTVAQVAGIQGAKMCSQIIPLCHPIAITKVSVDLKLVDNIAGPLECAVEIESQVKCKGETGVEMEALSATSAAALTVFDMCKAVSKNMRIEDIRVVEKFGGKSGHWKE</sequence>
<dbReference type="EMBL" id="JANBUO010001448">
    <property type="protein sequence ID" value="KAJ2798224.1"/>
    <property type="molecule type" value="Genomic_DNA"/>
</dbReference>
<comment type="catalytic activity">
    <reaction evidence="1">
        <text>(8S)-3',8-cyclo-7,8-dihydroguanosine 5'-triphosphate = cyclic pyranopterin phosphate + diphosphate</text>
        <dbReference type="Rhea" id="RHEA:49580"/>
        <dbReference type="ChEBI" id="CHEBI:33019"/>
        <dbReference type="ChEBI" id="CHEBI:59648"/>
        <dbReference type="ChEBI" id="CHEBI:131766"/>
        <dbReference type="EC" id="4.6.1.17"/>
    </reaction>
</comment>
<keyword evidence="4" id="KW-0501">Molybdenum cofactor biosynthesis</keyword>
<dbReference type="Pfam" id="PF01967">
    <property type="entry name" value="MoaC"/>
    <property type="match status" value="1"/>
</dbReference>
<dbReference type="InterPro" id="IPR023045">
    <property type="entry name" value="MoaC"/>
</dbReference>
<organism evidence="7 8">
    <name type="scientific">Coemansia guatemalensis</name>
    <dbReference type="NCBI Taxonomy" id="2761395"/>
    <lineage>
        <taxon>Eukaryota</taxon>
        <taxon>Fungi</taxon>
        <taxon>Fungi incertae sedis</taxon>
        <taxon>Zoopagomycota</taxon>
        <taxon>Kickxellomycotina</taxon>
        <taxon>Kickxellomycetes</taxon>
        <taxon>Kickxellales</taxon>
        <taxon>Kickxellaceae</taxon>
        <taxon>Coemansia</taxon>
    </lineage>
</organism>
<dbReference type="Gene3D" id="3.30.70.640">
    <property type="entry name" value="Molybdopterin cofactor biosynthesis C (MoaC) domain"/>
    <property type="match status" value="1"/>
</dbReference>
<evidence type="ECO:0000313" key="8">
    <source>
        <dbReference type="Proteomes" id="UP001140094"/>
    </source>
</evidence>
<dbReference type="CDD" id="cd01420">
    <property type="entry name" value="MoaC_PE"/>
    <property type="match status" value="1"/>
</dbReference>
<dbReference type="PANTHER" id="PTHR22960:SF0">
    <property type="entry name" value="MOLYBDENUM COFACTOR BIOSYNTHESIS PROTEIN 1"/>
    <property type="match status" value="1"/>
</dbReference>
<dbReference type="GO" id="GO:0061798">
    <property type="term" value="F:GTP 3',8'-cyclase activity"/>
    <property type="evidence" value="ECO:0007669"/>
    <property type="project" value="TreeGrafter"/>
</dbReference>
<dbReference type="PANTHER" id="PTHR22960">
    <property type="entry name" value="MOLYBDOPTERIN COFACTOR SYNTHESIS PROTEIN A"/>
    <property type="match status" value="1"/>
</dbReference>
<evidence type="ECO:0000256" key="5">
    <source>
        <dbReference type="ARBA" id="ARBA00023239"/>
    </source>
</evidence>
<dbReference type="GO" id="GO:0006777">
    <property type="term" value="P:Mo-molybdopterin cofactor biosynthetic process"/>
    <property type="evidence" value="ECO:0007669"/>
    <property type="project" value="UniProtKB-KW"/>
</dbReference>
<dbReference type="Proteomes" id="UP001140094">
    <property type="component" value="Unassembled WGS sequence"/>
</dbReference>
<evidence type="ECO:0000256" key="1">
    <source>
        <dbReference type="ARBA" id="ARBA00001637"/>
    </source>
</evidence>
<feature type="domain" description="Molybdopterin cofactor biosynthesis C (MoaC)" evidence="6">
    <location>
        <begin position="53"/>
        <end position="193"/>
    </location>
</feature>
<dbReference type="InterPro" id="IPR050105">
    <property type="entry name" value="MoCo_biosynth_MoaA/MoaC"/>
</dbReference>